<evidence type="ECO:0000313" key="2">
    <source>
        <dbReference type="EMBL" id="KAJ1091733.1"/>
    </source>
</evidence>
<gene>
    <name evidence="2" type="ORF">NDU88_004850</name>
</gene>
<comment type="caution">
    <text evidence="2">The sequence shown here is derived from an EMBL/GenBank/DDBJ whole genome shotgun (WGS) entry which is preliminary data.</text>
</comment>
<reference evidence="2" key="1">
    <citation type="journal article" date="2022" name="bioRxiv">
        <title>Sequencing and chromosome-scale assembly of the giantPleurodeles waltlgenome.</title>
        <authorList>
            <person name="Brown T."/>
            <person name="Elewa A."/>
            <person name="Iarovenko S."/>
            <person name="Subramanian E."/>
            <person name="Araus A.J."/>
            <person name="Petzold A."/>
            <person name="Susuki M."/>
            <person name="Suzuki K.-i.T."/>
            <person name="Hayashi T."/>
            <person name="Toyoda A."/>
            <person name="Oliveira C."/>
            <person name="Osipova E."/>
            <person name="Leigh N.D."/>
            <person name="Simon A."/>
            <person name="Yun M.H."/>
        </authorList>
    </citation>
    <scope>NUCLEOTIDE SEQUENCE</scope>
    <source>
        <strain evidence="2">20211129_DDA</strain>
        <tissue evidence="2">Liver</tissue>
    </source>
</reference>
<dbReference type="AlphaFoldDB" id="A0AAV7LL43"/>
<feature type="compositionally biased region" description="Basic residues" evidence="1">
    <location>
        <begin position="109"/>
        <end position="123"/>
    </location>
</feature>
<feature type="compositionally biased region" description="Polar residues" evidence="1">
    <location>
        <begin position="128"/>
        <end position="141"/>
    </location>
</feature>
<dbReference type="EMBL" id="JANPWB010000015">
    <property type="protein sequence ID" value="KAJ1091733.1"/>
    <property type="molecule type" value="Genomic_DNA"/>
</dbReference>
<sequence length="172" mass="18913">MPAYFCILCNLRLGDPLRSFLRREGLPMSIDLDGVTIGAAGPLQGTDLRGHVGGLTHGLRARGAGAARGRGGEHGPYVWGTACRTAKEPDEVWAWLEAYHKGHIDVKPKERKRPRRRSKRRHARESQQDCTVMKPTSQQAHQGKRAALRAVASLAETRSSEEGLRSDLASLN</sequence>
<accession>A0AAV7LL43</accession>
<evidence type="ECO:0000256" key="1">
    <source>
        <dbReference type="SAM" id="MobiDB-lite"/>
    </source>
</evidence>
<name>A0AAV7LL43_PLEWA</name>
<organism evidence="2 3">
    <name type="scientific">Pleurodeles waltl</name>
    <name type="common">Iberian ribbed newt</name>
    <dbReference type="NCBI Taxonomy" id="8319"/>
    <lineage>
        <taxon>Eukaryota</taxon>
        <taxon>Metazoa</taxon>
        <taxon>Chordata</taxon>
        <taxon>Craniata</taxon>
        <taxon>Vertebrata</taxon>
        <taxon>Euteleostomi</taxon>
        <taxon>Amphibia</taxon>
        <taxon>Batrachia</taxon>
        <taxon>Caudata</taxon>
        <taxon>Salamandroidea</taxon>
        <taxon>Salamandridae</taxon>
        <taxon>Pleurodelinae</taxon>
        <taxon>Pleurodeles</taxon>
    </lineage>
</organism>
<evidence type="ECO:0000313" key="3">
    <source>
        <dbReference type="Proteomes" id="UP001066276"/>
    </source>
</evidence>
<dbReference type="Proteomes" id="UP001066276">
    <property type="component" value="Chromosome 11"/>
</dbReference>
<keyword evidence="3" id="KW-1185">Reference proteome</keyword>
<protein>
    <submittedName>
        <fullName evidence="2">Uncharacterized protein</fullName>
    </submittedName>
</protein>
<proteinExistence type="predicted"/>
<feature type="region of interest" description="Disordered" evidence="1">
    <location>
        <begin position="106"/>
        <end position="172"/>
    </location>
</feature>